<dbReference type="OrthoDB" id="5339431at2"/>
<dbReference type="SUPFAM" id="SSF47226">
    <property type="entry name" value="Histidine-containing phosphotransfer domain, HPT domain"/>
    <property type="match status" value="1"/>
</dbReference>
<dbReference type="Gene3D" id="1.20.120.160">
    <property type="entry name" value="HPT domain"/>
    <property type="match status" value="1"/>
</dbReference>
<dbReference type="RefSeq" id="WP_027306514.1">
    <property type="nucleotide sequence ID" value="NZ_CP020867.1"/>
</dbReference>
<protein>
    <recommendedName>
        <fullName evidence="3">Histidine phosphotransferase</fullName>
    </recommendedName>
</protein>
<evidence type="ECO:0000313" key="2">
    <source>
        <dbReference type="Proteomes" id="UP000192902"/>
    </source>
</evidence>
<proteinExistence type="predicted"/>
<accession>A0A1W6BXW0</accession>
<dbReference type="AlphaFoldDB" id="A0A1W6BXW0"/>
<dbReference type="KEGG" id="ccun:CCUN_1324"/>
<sequence>MGILKSLELEYDLDDIEKFLQFFRTMCDKFEPLIIKLGSDKQKYKEAIKELEALAHNTAWAARRLKLNEVTDFCVFCEEIMNEASRFEGPASEEFTDWMLLMSDQFEKYCRSYENDDSVLALFNPLIVNVPNVISK</sequence>
<name>A0A1W6BXW0_9BACT</name>
<dbReference type="eggNOG" id="COG2198">
    <property type="taxonomic scope" value="Bacteria"/>
</dbReference>
<dbReference type="InterPro" id="IPR036641">
    <property type="entry name" value="HPT_dom_sf"/>
</dbReference>
<dbReference type="GO" id="GO:0000160">
    <property type="term" value="P:phosphorelay signal transduction system"/>
    <property type="evidence" value="ECO:0007669"/>
    <property type="project" value="InterPro"/>
</dbReference>
<evidence type="ECO:0000313" key="1">
    <source>
        <dbReference type="EMBL" id="ARJ56912.1"/>
    </source>
</evidence>
<evidence type="ECO:0008006" key="3">
    <source>
        <dbReference type="Google" id="ProtNLM"/>
    </source>
</evidence>
<organism evidence="1 2">
    <name type="scientific">Campylobacter cuniculorum DSM 23162 = LMG 24588</name>
    <dbReference type="NCBI Taxonomy" id="1121267"/>
    <lineage>
        <taxon>Bacteria</taxon>
        <taxon>Pseudomonadati</taxon>
        <taxon>Campylobacterota</taxon>
        <taxon>Epsilonproteobacteria</taxon>
        <taxon>Campylobacterales</taxon>
        <taxon>Campylobacteraceae</taxon>
        <taxon>Campylobacter</taxon>
    </lineage>
</organism>
<reference evidence="1 2" key="1">
    <citation type="submission" date="2017-04" db="EMBL/GenBank/DDBJ databases">
        <title>Complete genome sequence of the Campylobacter cuniculorum type strain LMG24588.</title>
        <authorList>
            <person name="Miller W.G."/>
            <person name="Yee E."/>
            <person name="Revez J."/>
            <person name="Bono J.L."/>
            <person name="Rossi M."/>
        </authorList>
    </citation>
    <scope>NUCLEOTIDE SEQUENCE [LARGE SCALE GENOMIC DNA]</scope>
    <source>
        <strain evidence="1 2">LMG 24588</strain>
    </source>
</reference>
<dbReference type="STRING" id="1121267.CCUN_1324"/>
<dbReference type="EMBL" id="CP020867">
    <property type="protein sequence ID" value="ARJ56912.1"/>
    <property type="molecule type" value="Genomic_DNA"/>
</dbReference>
<dbReference type="Proteomes" id="UP000192902">
    <property type="component" value="Chromosome"/>
</dbReference>
<gene>
    <name evidence="1" type="ORF">CCUN_1324</name>
</gene>